<evidence type="ECO:0000313" key="3">
    <source>
        <dbReference type="EMBL" id="ERK73093.1"/>
    </source>
</evidence>
<evidence type="ECO:0000256" key="1">
    <source>
        <dbReference type="SAM" id="MobiDB-lite"/>
    </source>
</evidence>
<sequence length="68" mass="6588">EPRPIPAPPAPGPDLGSGPDATRAEAPSMSSVRHSSRRAGWITVAGIAGACVVSIGGLIGIAAVVFGG</sequence>
<dbReference type="Proteomes" id="UP000016605">
    <property type="component" value="Unassembled WGS sequence"/>
</dbReference>
<proteinExistence type="predicted"/>
<feature type="transmembrane region" description="Helical" evidence="2">
    <location>
        <begin position="39"/>
        <end position="66"/>
    </location>
</feature>
<accession>U2T6J7</accession>
<evidence type="ECO:0000313" key="4">
    <source>
        <dbReference type="Proteomes" id="UP000016605"/>
    </source>
</evidence>
<dbReference type="RefSeq" id="WP_021763651.1">
    <property type="nucleotide sequence ID" value="NZ_KI272315.1"/>
</dbReference>
<dbReference type="EMBL" id="AWVQ01000045">
    <property type="protein sequence ID" value="ERK73093.1"/>
    <property type="molecule type" value="Genomic_DNA"/>
</dbReference>
<name>U2T6J7_LEIAQ</name>
<keyword evidence="2" id="KW-0812">Transmembrane</keyword>
<comment type="caution">
    <text evidence="3">The sequence shown here is derived from an EMBL/GenBank/DDBJ whole genome shotgun (WGS) entry which is preliminary data.</text>
</comment>
<reference evidence="3 4" key="1">
    <citation type="submission" date="2013-08" db="EMBL/GenBank/DDBJ databases">
        <authorList>
            <person name="Weinstock G."/>
            <person name="Sodergren E."/>
            <person name="Wylie T."/>
            <person name="Fulton L."/>
            <person name="Fulton R."/>
            <person name="Fronick C."/>
            <person name="O'Laughlin M."/>
            <person name="Godfrey J."/>
            <person name="Miner T."/>
            <person name="Herter B."/>
            <person name="Appelbaum E."/>
            <person name="Cordes M."/>
            <person name="Lek S."/>
            <person name="Wollam A."/>
            <person name="Pepin K.H."/>
            <person name="Palsikar V.B."/>
            <person name="Mitreva M."/>
            <person name="Wilson R.K."/>
        </authorList>
    </citation>
    <scope>NUCLEOTIDE SEQUENCE [LARGE SCALE GENOMIC DNA]</scope>
    <source>
        <strain evidence="3 4">ATCC 14665</strain>
    </source>
</reference>
<organism evidence="3 4">
    <name type="scientific">Leifsonia aquatica ATCC 14665</name>
    <dbReference type="NCBI Taxonomy" id="1358026"/>
    <lineage>
        <taxon>Bacteria</taxon>
        <taxon>Bacillati</taxon>
        <taxon>Actinomycetota</taxon>
        <taxon>Actinomycetes</taxon>
        <taxon>Micrococcales</taxon>
        <taxon>Microbacteriaceae</taxon>
        <taxon>Leifsonia</taxon>
    </lineage>
</organism>
<keyword evidence="2" id="KW-1133">Transmembrane helix</keyword>
<feature type="non-terminal residue" evidence="3">
    <location>
        <position position="1"/>
    </location>
</feature>
<evidence type="ECO:0000256" key="2">
    <source>
        <dbReference type="SAM" id="Phobius"/>
    </source>
</evidence>
<feature type="region of interest" description="Disordered" evidence="1">
    <location>
        <begin position="1"/>
        <end position="37"/>
    </location>
</feature>
<protein>
    <submittedName>
        <fullName evidence="3">Uncharacterized protein</fullName>
    </submittedName>
</protein>
<dbReference type="PATRIC" id="fig|1358026.3.peg.472"/>
<gene>
    <name evidence="3" type="ORF">N136_00543</name>
</gene>
<dbReference type="AlphaFoldDB" id="U2T6J7"/>
<feature type="compositionally biased region" description="Pro residues" evidence="1">
    <location>
        <begin position="1"/>
        <end position="12"/>
    </location>
</feature>
<keyword evidence="2" id="KW-0472">Membrane</keyword>
<dbReference type="HOGENOM" id="CLU_2781880_0_0_11"/>